<gene>
    <name evidence="1" type="ORF">LCGC14_2096250</name>
</gene>
<accession>A0A0F9GPH8</accession>
<dbReference type="EMBL" id="LAZR01025634">
    <property type="protein sequence ID" value="KKL71305.1"/>
    <property type="molecule type" value="Genomic_DNA"/>
</dbReference>
<protein>
    <submittedName>
        <fullName evidence="1">Uncharacterized protein</fullName>
    </submittedName>
</protein>
<sequence length="107" mass="12226">MRESSDEARQDARVTLKEEMAIEILTSLKEAMGFGGYKGEHWGMMTQHERDIYLGMVDTVFVPLRKAVEGIENENANEDLEVTMPVSRLYDAVEEFREAVLALVEEE</sequence>
<comment type="caution">
    <text evidence="1">The sequence shown here is derived from an EMBL/GenBank/DDBJ whole genome shotgun (WGS) entry which is preliminary data.</text>
</comment>
<reference evidence="1" key="1">
    <citation type="journal article" date="2015" name="Nature">
        <title>Complex archaea that bridge the gap between prokaryotes and eukaryotes.</title>
        <authorList>
            <person name="Spang A."/>
            <person name="Saw J.H."/>
            <person name="Jorgensen S.L."/>
            <person name="Zaremba-Niedzwiedzka K."/>
            <person name="Martijn J."/>
            <person name="Lind A.E."/>
            <person name="van Eijk R."/>
            <person name="Schleper C."/>
            <person name="Guy L."/>
            <person name="Ettema T.J."/>
        </authorList>
    </citation>
    <scope>NUCLEOTIDE SEQUENCE</scope>
</reference>
<name>A0A0F9GPH8_9ZZZZ</name>
<proteinExistence type="predicted"/>
<evidence type="ECO:0000313" key="1">
    <source>
        <dbReference type="EMBL" id="KKL71305.1"/>
    </source>
</evidence>
<dbReference type="AlphaFoldDB" id="A0A0F9GPH8"/>
<organism evidence="1">
    <name type="scientific">marine sediment metagenome</name>
    <dbReference type="NCBI Taxonomy" id="412755"/>
    <lineage>
        <taxon>unclassified sequences</taxon>
        <taxon>metagenomes</taxon>
        <taxon>ecological metagenomes</taxon>
    </lineage>
</organism>